<keyword evidence="4" id="KW-0234">DNA repair</keyword>
<comment type="similarity">
    <text evidence="1 4">Belongs to the DNA polymerase type-Y family.</text>
</comment>
<dbReference type="Proteomes" id="UP001058860">
    <property type="component" value="Chromosome"/>
</dbReference>
<sequence>MPSTAHIIHADLDAFFASVEQRDDTSLRGKPVIVGPGVVMAASYEARAYGIRSAMGGAKARRLCPHAVVVPPRFDAYVRASREVFAIFEDTSPVVEKLSIDEAFLDVRGLEHIKGTPVDIAQRLRREVRERVGLPLSAGVATTKHLAKVLSAAAKPDGLLVVAPGDEREYLRPLPVEKLWGVGPATAERLHRHDLRTVGEIALLSEDDLVAIVGRAAGRRLHALAHNRDPRRVRTGSRRRSFGSQRAMGRGPHRPEKLDAITVSLADRVTRRMRAKGATGRTVVLRLRFEDYTRATRSRTLPRATASSSEVLAALRGLLDAERETIDERGITLLGITVTNLARDDGQLELPLDEPSRAAIDSAVDRVRDRFGTRAMQRGALVRAGDRMAPWLIPGLDGVEPE</sequence>
<evidence type="ECO:0000256" key="1">
    <source>
        <dbReference type="ARBA" id="ARBA00010945"/>
    </source>
</evidence>
<comment type="subunit">
    <text evidence="4">Monomer.</text>
</comment>
<feature type="binding site" evidence="4">
    <location>
        <position position="11"/>
    </location>
    <ligand>
        <name>Mg(2+)</name>
        <dbReference type="ChEBI" id="CHEBI:18420"/>
    </ligand>
</feature>
<evidence type="ECO:0000256" key="3">
    <source>
        <dbReference type="ARBA" id="ARBA00049244"/>
    </source>
</evidence>
<comment type="function">
    <text evidence="2 4">Poorly processive, error-prone DNA polymerase involved in untargeted mutagenesis. Copies undamaged DNA at stalled replication forks, which arise in vivo from mismatched or misaligned primer ends. These misaligned primers can be extended by PolIV. Exhibits no 3'-5' exonuclease (proofreading) activity. May be involved in translesional synthesis, in conjunction with the beta clamp from PolIII.</text>
</comment>
<dbReference type="InterPro" id="IPR001126">
    <property type="entry name" value="UmuC"/>
</dbReference>
<organism evidence="7 8">
    <name type="scientific">Svornostia abyssi</name>
    <dbReference type="NCBI Taxonomy" id="2898438"/>
    <lineage>
        <taxon>Bacteria</taxon>
        <taxon>Bacillati</taxon>
        <taxon>Actinomycetota</taxon>
        <taxon>Thermoleophilia</taxon>
        <taxon>Solirubrobacterales</taxon>
        <taxon>Baekduiaceae</taxon>
        <taxon>Svornostia</taxon>
    </lineage>
</organism>
<keyword evidence="4" id="KW-0963">Cytoplasm</keyword>
<evidence type="ECO:0000256" key="5">
    <source>
        <dbReference type="SAM" id="MobiDB-lite"/>
    </source>
</evidence>
<keyword evidence="4" id="KW-0479">Metal-binding</keyword>
<dbReference type="Gene3D" id="3.30.70.270">
    <property type="match status" value="1"/>
</dbReference>
<evidence type="ECO:0000313" key="8">
    <source>
        <dbReference type="Proteomes" id="UP001058860"/>
    </source>
</evidence>
<dbReference type="RefSeq" id="WP_353862366.1">
    <property type="nucleotide sequence ID" value="NZ_CP088295.1"/>
</dbReference>
<keyword evidence="4" id="KW-0460">Magnesium</keyword>
<dbReference type="InterPro" id="IPR017961">
    <property type="entry name" value="DNA_pol_Y-fam_little_finger"/>
</dbReference>
<dbReference type="InterPro" id="IPR043502">
    <property type="entry name" value="DNA/RNA_pol_sf"/>
</dbReference>
<dbReference type="PANTHER" id="PTHR11076:SF33">
    <property type="entry name" value="DNA POLYMERASE KAPPA"/>
    <property type="match status" value="1"/>
</dbReference>
<dbReference type="Gene3D" id="3.30.1490.100">
    <property type="entry name" value="DNA polymerase, Y-family, little finger domain"/>
    <property type="match status" value="1"/>
</dbReference>
<dbReference type="CDD" id="cd03586">
    <property type="entry name" value="PolY_Pol_IV_kappa"/>
    <property type="match status" value="1"/>
</dbReference>
<reference evidence="8" key="1">
    <citation type="submission" date="2021-11" db="EMBL/GenBank/DDBJ databases">
        <title>Cultivation dependent microbiological survey of springs from the worlds oldest radium mine currently devoted to the extraction of radon-saturated water.</title>
        <authorList>
            <person name="Kapinusova G."/>
            <person name="Smrhova T."/>
            <person name="Strejcek M."/>
            <person name="Suman J."/>
            <person name="Jani K."/>
            <person name="Pajer P."/>
            <person name="Uhlik O."/>
        </authorList>
    </citation>
    <scope>NUCLEOTIDE SEQUENCE [LARGE SCALE GENOMIC DNA]</scope>
    <source>
        <strain evidence="8">J379</strain>
    </source>
</reference>
<dbReference type="InterPro" id="IPR036775">
    <property type="entry name" value="DNA_pol_Y-fam_lit_finger_sf"/>
</dbReference>
<dbReference type="Pfam" id="PF11799">
    <property type="entry name" value="IMS_C"/>
    <property type="match status" value="1"/>
</dbReference>
<comment type="catalytic activity">
    <reaction evidence="3 4">
        <text>DNA(n) + a 2'-deoxyribonucleoside 5'-triphosphate = DNA(n+1) + diphosphate</text>
        <dbReference type="Rhea" id="RHEA:22508"/>
        <dbReference type="Rhea" id="RHEA-COMP:17339"/>
        <dbReference type="Rhea" id="RHEA-COMP:17340"/>
        <dbReference type="ChEBI" id="CHEBI:33019"/>
        <dbReference type="ChEBI" id="CHEBI:61560"/>
        <dbReference type="ChEBI" id="CHEBI:173112"/>
        <dbReference type="EC" id="2.7.7.7"/>
    </reaction>
</comment>
<comment type="subcellular location">
    <subcellularLocation>
        <location evidence="4">Cytoplasm</location>
    </subcellularLocation>
</comment>
<keyword evidence="4 7" id="KW-0808">Transferase</keyword>
<comment type="cofactor">
    <cofactor evidence="4">
        <name>Mg(2+)</name>
        <dbReference type="ChEBI" id="CHEBI:18420"/>
    </cofactor>
    <text evidence="4">Binds 2 magnesium ions per subunit.</text>
</comment>
<gene>
    <name evidence="4 7" type="primary">dinB</name>
    <name evidence="7" type="ORF">LRS13_13915</name>
</gene>
<dbReference type="HAMAP" id="MF_01113">
    <property type="entry name" value="DNApol_IV"/>
    <property type="match status" value="1"/>
</dbReference>
<keyword evidence="4" id="KW-0227">DNA damage</keyword>
<feature type="region of interest" description="Disordered" evidence="5">
    <location>
        <begin position="230"/>
        <end position="254"/>
    </location>
</feature>
<keyword evidence="4" id="KW-0235">DNA replication</keyword>
<dbReference type="SUPFAM" id="SSF100879">
    <property type="entry name" value="Lesion bypass DNA polymerase (Y-family), little finger domain"/>
    <property type="match status" value="1"/>
</dbReference>
<keyword evidence="4" id="KW-0239">DNA-directed DNA polymerase</keyword>
<dbReference type="Pfam" id="PF00817">
    <property type="entry name" value="IMS"/>
    <property type="match status" value="1"/>
</dbReference>
<feature type="domain" description="UmuC" evidence="6">
    <location>
        <begin position="7"/>
        <end position="183"/>
    </location>
</feature>
<feature type="binding site" evidence="4">
    <location>
        <position position="101"/>
    </location>
    <ligand>
        <name>Mg(2+)</name>
        <dbReference type="ChEBI" id="CHEBI:18420"/>
    </ligand>
</feature>
<dbReference type="Pfam" id="PF11798">
    <property type="entry name" value="IMS_HHH"/>
    <property type="match status" value="1"/>
</dbReference>
<dbReference type="PANTHER" id="PTHR11076">
    <property type="entry name" value="DNA REPAIR POLYMERASE UMUC / TRANSFERASE FAMILY MEMBER"/>
    <property type="match status" value="1"/>
</dbReference>
<dbReference type="InterPro" id="IPR043128">
    <property type="entry name" value="Rev_trsase/Diguanyl_cyclase"/>
</dbReference>
<dbReference type="EMBL" id="CP088295">
    <property type="protein sequence ID" value="UUY01819.1"/>
    <property type="molecule type" value="Genomic_DNA"/>
</dbReference>
<dbReference type="InterPro" id="IPR024728">
    <property type="entry name" value="PolY_HhH_motif"/>
</dbReference>
<evidence type="ECO:0000256" key="2">
    <source>
        <dbReference type="ARBA" id="ARBA00025589"/>
    </source>
</evidence>
<name>A0ABY5PAX8_9ACTN</name>
<dbReference type="Gene3D" id="3.40.1170.60">
    <property type="match status" value="1"/>
</dbReference>
<accession>A0ABY5PAX8</accession>
<dbReference type="SUPFAM" id="SSF56672">
    <property type="entry name" value="DNA/RNA polymerases"/>
    <property type="match status" value="1"/>
</dbReference>
<dbReference type="InterPro" id="IPR050116">
    <property type="entry name" value="DNA_polymerase-Y"/>
</dbReference>
<feature type="site" description="Substrate discrimination" evidence="4">
    <location>
        <position position="16"/>
    </location>
</feature>
<dbReference type="InterPro" id="IPR022880">
    <property type="entry name" value="DNApol_IV"/>
</dbReference>
<keyword evidence="4" id="KW-0238">DNA-binding</keyword>
<feature type="active site" evidence="4">
    <location>
        <position position="102"/>
    </location>
</feature>
<dbReference type="NCBIfam" id="NF002677">
    <property type="entry name" value="PRK02406.1"/>
    <property type="match status" value="1"/>
</dbReference>
<protein>
    <recommendedName>
        <fullName evidence="4">DNA polymerase IV</fullName>
        <shortName evidence="4">Pol IV</shortName>
        <ecNumber evidence="4">2.7.7.7</ecNumber>
    </recommendedName>
</protein>
<dbReference type="GO" id="GO:0003887">
    <property type="term" value="F:DNA-directed DNA polymerase activity"/>
    <property type="evidence" value="ECO:0007669"/>
    <property type="project" value="UniProtKB-EC"/>
</dbReference>
<dbReference type="NCBIfam" id="NF003015">
    <property type="entry name" value="PRK03858.1"/>
    <property type="match status" value="1"/>
</dbReference>
<dbReference type="Gene3D" id="1.10.150.20">
    <property type="entry name" value="5' to 3' exonuclease, C-terminal subdomain"/>
    <property type="match status" value="1"/>
</dbReference>
<keyword evidence="8" id="KW-1185">Reference proteome</keyword>
<dbReference type="PROSITE" id="PS50173">
    <property type="entry name" value="UMUC"/>
    <property type="match status" value="1"/>
</dbReference>
<proteinExistence type="inferred from homology"/>
<keyword evidence="4 7" id="KW-0548">Nucleotidyltransferase</keyword>
<evidence type="ECO:0000313" key="7">
    <source>
        <dbReference type="EMBL" id="UUY01819.1"/>
    </source>
</evidence>
<evidence type="ECO:0000256" key="4">
    <source>
        <dbReference type="HAMAP-Rule" id="MF_01113"/>
    </source>
</evidence>
<keyword evidence="4" id="KW-0515">Mutator protein</keyword>
<dbReference type="EC" id="2.7.7.7" evidence="4"/>
<evidence type="ECO:0000259" key="6">
    <source>
        <dbReference type="PROSITE" id="PS50173"/>
    </source>
</evidence>